<sequence>MAIKPWEFVADMNADGVFTLSDIIEIFIQLFFLPGDSLLFLILNYLPKVTELFELSYDDYHGMFAGIVSFIVWVFLIPIIVNGIKLLTP</sequence>
<keyword evidence="1" id="KW-0812">Transmembrane</keyword>
<evidence type="ECO:0000313" key="2">
    <source>
        <dbReference type="EMBL" id="MBC8433831.1"/>
    </source>
</evidence>
<accession>A0A8J6NTT3</accession>
<feature type="transmembrane region" description="Helical" evidence="1">
    <location>
        <begin position="23"/>
        <end position="43"/>
    </location>
</feature>
<protein>
    <recommendedName>
        <fullName evidence="4">EF-hand domain-containing protein</fullName>
    </recommendedName>
</protein>
<reference evidence="2 3" key="1">
    <citation type="submission" date="2020-08" db="EMBL/GenBank/DDBJ databases">
        <title>Bridging the membrane lipid divide: bacteria of the FCB group superphylum have the potential to synthesize archaeal ether lipids.</title>
        <authorList>
            <person name="Villanueva L."/>
            <person name="Von Meijenfeldt F.A.B."/>
            <person name="Westbye A.B."/>
            <person name="Yadav S."/>
            <person name="Hopmans E.C."/>
            <person name="Dutilh B.E."/>
            <person name="Sinninghe Damste J.S."/>
        </authorList>
    </citation>
    <scope>NUCLEOTIDE SEQUENCE [LARGE SCALE GENOMIC DNA]</scope>
    <source>
        <strain evidence="2">NIOZ-UU17</strain>
    </source>
</reference>
<evidence type="ECO:0008006" key="4">
    <source>
        <dbReference type="Google" id="ProtNLM"/>
    </source>
</evidence>
<keyword evidence="1" id="KW-0472">Membrane</keyword>
<comment type="caution">
    <text evidence="2">The sequence shown here is derived from an EMBL/GenBank/DDBJ whole genome shotgun (WGS) entry which is preliminary data.</text>
</comment>
<feature type="transmembrane region" description="Helical" evidence="1">
    <location>
        <begin position="63"/>
        <end position="84"/>
    </location>
</feature>
<gene>
    <name evidence="2" type="ORF">H8D96_18120</name>
</gene>
<dbReference type="Proteomes" id="UP000605201">
    <property type="component" value="Unassembled WGS sequence"/>
</dbReference>
<dbReference type="EMBL" id="JACNIG010000342">
    <property type="protein sequence ID" value="MBC8433831.1"/>
    <property type="molecule type" value="Genomic_DNA"/>
</dbReference>
<organism evidence="2 3">
    <name type="scientific">Candidatus Desulfatibia vada</name>
    <dbReference type="NCBI Taxonomy" id="2841696"/>
    <lineage>
        <taxon>Bacteria</taxon>
        <taxon>Pseudomonadati</taxon>
        <taxon>Thermodesulfobacteriota</taxon>
        <taxon>Desulfobacteria</taxon>
        <taxon>Desulfobacterales</taxon>
        <taxon>Desulfobacterales incertae sedis</taxon>
        <taxon>Candidatus Desulfatibia</taxon>
    </lineage>
</organism>
<dbReference type="AlphaFoldDB" id="A0A8J6NTT3"/>
<evidence type="ECO:0000256" key="1">
    <source>
        <dbReference type="SAM" id="Phobius"/>
    </source>
</evidence>
<keyword evidence="1" id="KW-1133">Transmembrane helix</keyword>
<proteinExistence type="predicted"/>
<evidence type="ECO:0000313" key="3">
    <source>
        <dbReference type="Proteomes" id="UP000605201"/>
    </source>
</evidence>
<name>A0A8J6NTT3_9BACT</name>